<sequence length="722" mass="79691">MAEQRSLIQRLFGSQPVSGGTEKAIPALVPDMGPYARGTAGLQTITKMSTEQLRRWSRVNPWIRAAVNLRRTQISRSKWDIVAVEPGIEPNPRTVDRLKALLRHPNPKGDSWRSFIEPVVEDILVLDQGAIEIESTAGARISAANPIAYLWNKDAARIAFDRTWDGRNLDQPRYYELDGTGKELARYKNDELIVIIANAVTYSPIGLSPLEVLAETIEADLNAAAYNAKAVSQAAPPGVLHLGEGVRSDQVDAFKAYWEGEIAGKSQIAITGGGKGMQWMPLASSNRDMQFMEWQVYLARKICAVFAVQPQDIGISFDINKSTSETGAAFTYDNGVVPLADLIAEYITKEIVNRYDKELRFVFTEVGRTAQQAIAEYNKMALGGLPWLRINDALRERGQDGIGELGDQILFQTPQGYVPSDRYQEYLETVIFGKGAPDTNTPPPNGGPEEPVMPDGGDMTPEPSATTNPAQIPTDTSKAVGDAIIVCDIDGTLTERDGSDQVNELVADYLRRQSDDHRIFIVSARSAKRLEETRSWLEENDIPHDELYLSDFPFGAGLQFKKYKLSKIIKENGNISEAIDNDAEVRAAYKALGIQNVHGPEDAVKTHKAADYSGISLNVPAAVKSEAKRGLDWHKEYNRGGIGPGQATARMLITNTMTIARVRKMRAFLARHEVDKQGEGYKQGEKGYPSAGRIAWALWGGDAGVSWSNKVMRQVEARERKD</sequence>
<feature type="domain" description="LNS2/PITP" evidence="5">
    <location>
        <begin position="484"/>
        <end position="607"/>
    </location>
</feature>
<protein>
    <submittedName>
        <fullName evidence="7">HAD_like domain containing protein</fullName>
    </submittedName>
</protein>
<evidence type="ECO:0000259" key="5">
    <source>
        <dbReference type="SMART" id="SM00775"/>
    </source>
</evidence>
<evidence type="ECO:0000256" key="2">
    <source>
        <dbReference type="ARBA" id="ARBA00023009"/>
    </source>
</evidence>
<dbReference type="InterPro" id="IPR023214">
    <property type="entry name" value="HAD_sf"/>
</dbReference>
<dbReference type="InterPro" id="IPR031315">
    <property type="entry name" value="LNS2/PITP"/>
</dbReference>
<dbReference type="Gene3D" id="3.40.50.1000">
    <property type="entry name" value="HAD superfamily/HAD-like"/>
    <property type="match status" value="1"/>
</dbReference>
<dbReference type="SMART" id="SM00775">
    <property type="entry name" value="LNS2"/>
    <property type="match status" value="1"/>
</dbReference>
<dbReference type="EMBL" id="LR797211">
    <property type="protein sequence ID" value="CAB4194522.1"/>
    <property type="molecule type" value="Genomic_DNA"/>
</dbReference>
<organism evidence="7">
    <name type="scientific">uncultured Caudovirales phage</name>
    <dbReference type="NCBI Taxonomy" id="2100421"/>
    <lineage>
        <taxon>Viruses</taxon>
        <taxon>Duplodnaviria</taxon>
        <taxon>Heunggongvirae</taxon>
        <taxon>Uroviricota</taxon>
        <taxon>Caudoviricetes</taxon>
        <taxon>Peduoviridae</taxon>
        <taxon>Maltschvirus</taxon>
        <taxon>Maltschvirus maltsch</taxon>
    </lineage>
</organism>
<name>A0A6J5R7M5_9CAUD</name>
<dbReference type="EMBL" id="LR797158">
    <property type="protein sequence ID" value="CAB4190596.1"/>
    <property type="molecule type" value="Genomic_DNA"/>
</dbReference>
<feature type="compositionally biased region" description="Polar residues" evidence="4">
    <location>
        <begin position="463"/>
        <end position="477"/>
    </location>
</feature>
<evidence type="ECO:0000256" key="4">
    <source>
        <dbReference type="SAM" id="MobiDB-lite"/>
    </source>
</evidence>
<evidence type="ECO:0000313" key="6">
    <source>
        <dbReference type="EMBL" id="CAB4148623.1"/>
    </source>
</evidence>
<dbReference type="InterPro" id="IPR006944">
    <property type="entry name" value="Phage/GTA_portal"/>
</dbReference>
<evidence type="ECO:0000256" key="3">
    <source>
        <dbReference type="ARBA" id="ARBA00023219"/>
    </source>
</evidence>
<keyword evidence="2" id="KW-1160">Virus entry into host cell</keyword>
<proteinExistence type="predicted"/>
<keyword evidence="2" id="KW-1171">Viral genome ejection through host cell envelope</keyword>
<reference evidence="7" key="1">
    <citation type="submission" date="2020-05" db="EMBL/GenBank/DDBJ databases">
        <authorList>
            <person name="Chiriac C."/>
            <person name="Salcher M."/>
            <person name="Ghai R."/>
            <person name="Kavagutti S V."/>
        </authorList>
    </citation>
    <scope>NUCLEOTIDE SEQUENCE</scope>
</reference>
<keyword evidence="1" id="KW-0118">Viral capsid assembly</keyword>
<dbReference type="SUPFAM" id="SSF56784">
    <property type="entry name" value="HAD-like"/>
    <property type="match status" value="1"/>
</dbReference>
<dbReference type="Pfam" id="PF04860">
    <property type="entry name" value="Phage_portal"/>
    <property type="match status" value="1"/>
</dbReference>
<evidence type="ECO:0000256" key="1">
    <source>
        <dbReference type="ARBA" id="ARBA00022950"/>
    </source>
</evidence>
<gene>
    <name evidence="7" type="ORF">UFOVP1191_75</name>
    <name evidence="8" type="ORF">UFOVP1252_103</name>
    <name evidence="6" type="ORF">UFOVP529_17</name>
</gene>
<feature type="region of interest" description="Disordered" evidence="4">
    <location>
        <begin position="433"/>
        <end position="477"/>
    </location>
</feature>
<keyword evidence="1" id="KW-1188">Viral release from host cell</keyword>
<keyword evidence="2" id="KW-1162">Viral penetration into host cytoplasm</keyword>
<keyword evidence="3" id="KW-0231">Viral genome packaging</keyword>
<dbReference type="EMBL" id="LR796510">
    <property type="protein sequence ID" value="CAB4148623.1"/>
    <property type="molecule type" value="Genomic_DNA"/>
</dbReference>
<accession>A0A6J5R7M5</accession>
<evidence type="ECO:0000313" key="8">
    <source>
        <dbReference type="EMBL" id="CAB4194522.1"/>
    </source>
</evidence>
<dbReference type="InterPro" id="IPR036412">
    <property type="entry name" value="HAD-like_sf"/>
</dbReference>
<evidence type="ECO:0000313" key="7">
    <source>
        <dbReference type="EMBL" id="CAB4190596.1"/>
    </source>
</evidence>